<dbReference type="PANTHER" id="PTHR11743:SF23">
    <property type="entry name" value="MITOCHONDRIAL OUTER MEMBRANE PROTEIN PORIN 5-RELATED"/>
    <property type="match status" value="1"/>
</dbReference>
<evidence type="ECO:0000313" key="3">
    <source>
        <dbReference type="Proteomes" id="UP001457282"/>
    </source>
</evidence>
<protein>
    <submittedName>
        <fullName evidence="2">Uncharacterized protein</fullName>
    </submittedName>
</protein>
<dbReference type="GO" id="GO:0008308">
    <property type="term" value="F:voltage-gated monoatomic anion channel activity"/>
    <property type="evidence" value="ECO:0007669"/>
    <property type="project" value="InterPro"/>
</dbReference>
<dbReference type="Pfam" id="PF01459">
    <property type="entry name" value="Porin_3"/>
    <property type="match status" value="1"/>
</dbReference>
<dbReference type="GO" id="GO:0005741">
    <property type="term" value="C:mitochondrial outer membrane"/>
    <property type="evidence" value="ECO:0007669"/>
    <property type="project" value="InterPro"/>
</dbReference>
<organism evidence="2 3">
    <name type="scientific">Rubus argutus</name>
    <name type="common">Southern blackberry</name>
    <dbReference type="NCBI Taxonomy" id="59490"/>
    <lineage>
        <taxon>Eukaryota</taxon>
        <taxon>Viridiplantae</taxon>
        <taxon>Streptophyta</taxon>
        <taxon>Embryophyta</taxon>
        <taxon>Tracheophyta</taxon>
        <taxon>Spermatophyta</taxon>
        <taxon>Magnoliopsida</taxon>
        <taxon>eudicotyledons</taxon>
        <taxon>Gunneridae</taxon>
        <taxon>Pentapetalae</taxon>
        <taxon>rosids</taxon>
        <taxon>fabids</taxon>
        <taxon>Rosales</taxon>
        <taxon>Rosaceae</taxon>
        <taxon>Rosoideae</taxon>
        <taxon>Rosoideae incertae sedis</taxon>
        <taxon>Rubus</taxon>
    </lineage>
</organism>
<dbReference type="Gene3D" id="2.40.160.10">
    <property type="entry name" value="Porin"/>
    <property type="match status" value="1"/>
</dbReference>
<dbReference type="InterPro" id="IPR001925">
    <property type="entry name" value="Porin_Euk"/>
</dbReference>
<proteinExistence type="inferred from homology"/>
<sequence>MGKSDHIKIKKGTSKGPLFFSEFGQKSTALLTKGYYRGQIFSFTSHIDGGLDLTSTIASNGRHATAGVVGAYAFKNATFRVGVDKDSKISANFTLSEKFLSGTKTTASLSFPDYKSSKLKLQCLREYAALAISIPMNQHPAIKFSAAVGTSSIALGMEAEYQTASRCFSKCSAGINMKGLNYNASIILANKGNLLSASYVHYLDPEKRNAAVVQFTQELSTKRNTLTVGGSCAVDRHTVVKARLDDCGKFRTLLEYNFRPKSCLTISGEFNTKAVDRSPKIGLELALVL</sequence>
<name>A0AAW1XZ85_RUBAR</name>
<dbReference type="EMBL" id="JBEDUW010000002">
    <property type="protein sequence ID" value="KAK9941917.1"/>
    <property type="molecule type" value="Genomic_DNA"/>
</dbReference>
<keyword evidence="3" id="KW-1185">Reference proteome</keyword>
<dbReference type="CDD" id="cd07306">
    <property type="entry name" value="Porin3_VDAC"/>
    <property type="match status" value="1"/>
</dbReference>
<comment type="similarity">
    <text evidence="1">Belongs to the eukaryotic mitochondrial porin (TC 1.B.8.1) family.</text>
</comment>
<gene>
    <name evidence="2" type="ORF">M0R45_007608</name>
</gene>
<dbReference type="InterPro" id="IPR023614">
    <property type="entry name" value="Porin_dom_sf"/>
</dbReference>
<accession>A0AAW1XZ85</accession>
<dbReference type="AlphaFoldDB" id="A0AAW1XZ85"/>
<evidence type="ECO:0000313" key="2">
    <source>
        <dbReference type="EMBL" id="KAK9941917.1"/>
    </source>
</evidence>
<reference evidence="2 3" key="1">
    <citation type="journal article" date="2023" name="G3 (Bethesda)">
        <title>A chromosome-length genome assembly and annotation of blackberry (Rubus argutus, cv. 'Hillquist').</title>
        <authorList>
            <person name="Bruna T."/>
            <person name="Aryal R."/>
            <person name="Dudchenko O."/>
            <person name="Sargent D.J."/>
            <person name="Mead D."/>
            <person name="Buti M."/>
            <person name="Cavallini A."/>
            <person name="Hytonen T."/>
            <person name="Andres J."/>
            <person name="Pham M."/>
            <person name="Weisz D."/>
            <person name="Mascagni F."/>
            <person name="Usai G."/>
            <person name="Natali L."/>
            <person name="Bassil N."/>
            <person name="Fernandez G.E."/>
            <person name="Lomsadze A."/>
            <person name="Armour M."/>
            <person name="Olukolu B."/>
            <person name="Poorten T."/>
            <person name="Britton C."/>
            <person name="Davik J."/>
            <person name="Ashrafi H."/>
            <person name="Aiden E.L."/>
            <person name="Borodovsky M."/>
            <person name="Worthington M."/>
        </authorList>
    </citation>
    <scope>NUCLEOTIDE SEQUENCE [LARGE SCALE GENOMIC DNA]</scope>
    <source>
        <strain evidence="2">PI 553951</strain>
    </source>
</reference>
<dbReference type="InterPro" id="IPR027246">
    <property type="entry name" value="Porin_Euk/Tom40"/>
</dbReference>
<evidence type="ECO:0000256" key="1">
    <source>
        <dbReference type="ARBA" id="ARBA00009624"/>
    </source>
</evidence>
<dbReference type="Proteomes" id="UP001457282">
    <property type="component" value="Unassembled WGS sequence"/>
</dbReference>
<dbReference type="PANTHER" id="PTHR11743">
    <property type="entry name" value="VOLTAGE-DEPENDENT ANION-SELECTIVE CHANNEL"/>
    <property type="match status" value="1"/>
</dbReference>
<comment type="caution">
    <text evidence="2">The sequence shown here is derived from an EMBL/GenBank/DDBJ whole genome shotgun (WGS) entry which is preliminary data.</text>
</comment>